<evidence type="ECO:0000256" key="1">
    <source>
        <dbReference type="ARBA" id="ARBA00022478"/>
    </source>
</evidence>
<accession>A0A7J8UAK5</accession>
<dbReference type="OrthoDB" id="990384at2759"/>
<keyword evidence="6" id="KW-1185">Reference proteome</keyword>
<dbReference type="Proteomes" id="UP000593573">
    <property type="component" value="Unassembled WGS sequence"/>
</dbReference>
<keyword evidence="4" id="KW-0804">Transcription</keyword>
<comment type="caution">
    <text evidence="5">The sequence shown here is derived from an EMBL/GenBank/DDBJ whole genome shotgun (WGS) entry which is preliminary data.</text>
</comment>
<evidence type="ECO:0000256" key="3">
    <source>
        <dbReference type="ARBA" id="ARBA00022695"/>
    </source>
</evidence>
<evidence type="ECO:0000313" key="5">
    <source>
        <dbReference type="EMBL" id="MBA0647502.1"/>
    </source>
</evidence>
<organism evidence="5 6">
    <name type="scientific">Gossypium klotzschianum</name>
    <dbReference type="NCBI Taxonomy" id="34286"/>
    <lineage>
        <taxon>Eukaryota</taxon>
        <taxon>Viridiplantae</taxon>
        <taxon>Streptophyta</taxon>
        <taxon>Embryophyta</taxon>
        <taxon>Tracheophyta</taxon>
        <taxon>Spermatophyta</taxon>
        <taxon>Magnoliopsida</taxon>
        <taxon>eudicotyledons</taxon>
        <taxon>Gunneridae</taxon>
        <taxon>Pentapetalae</taxon>
        <taxon>rosids</taxon>
        <taxon>malvids</taxon>
        <taxon>Malvales</taxon>
        <taxon>Malvaceae</taxon>
        <taxon>Malvoideae</taxon>
        <taxon>Gossypium</taxon>
    </lineage>
</organism>
<evidence type="ECO:0008006" key="7">
    <source>
        <dbReference type="Google" id="ProtNLM"/>
    </source>
</evidence>
<keyword evidence="2" id="KW-0808">Transferase</keyword>
<dbReference type="PANTHER" id="PTHR34995">
    <property type="entry name" value="DNA-DIRECTED RNA POLYMERASE SUBUNIT BETA"/>
    <property type="match status" value="1"/>
</dbReference>
<dbReference type="GO" id="GO:0016779">
    <property type="term" value="F:nucleotidyltransferase activity"/>
    <property type="evidence" value="ECO:0007669"/>
    <property type="project" value="UniProtKB-KW"/>
</dbReference>
<keyword evidence="3" id="KW-0548">Nucleotidyltransferase</keyword>
<evidence type="ECO:0000256" key="4">
    <source>
        <dbReference type="ARBA" id="ARBA00023163"/>
    </source>
</evidence>
<dbReference type="GO" id="GO:0000428">
    <property type="term" value="C:DNA-directed RNA polymerase complex"/>
    <property type="evidence" value="ECO:0007669"/>
    <property type="project" value="UniProtKB-KW"/>
</dbReference>
<evidence type="ECO:0000313" key="6">
    <source>
        <dbReference type="Proteomes" id="UP000593573"/>
    </source>
</evidence>
<proteinExistence type="predicted"/>
<sequence>MQLTLKTFHTSGVFIGGTAKHVRAPFNGKIKFNEDLVHATHTRHEHHTCLCYMDLYV</sequence>
<dbReference type="PANTHER" id="PTHR34995:SF1">
    <property type="entry name" value="DNA-DIRECTED RNA POLYMERASE SUBUNIT BETA"/>
    <property type="match status" value="1"/>
</dbReference>
<protein>
    <recommendedName>
        <fullName evidence="7">DNA-directed RNA polymerase</fullName>
    </recommendedName>
</protein>
<dbReference type="InterPro" id="IPR050254">
    <property type="entry name" value="RNA_pol_beta''_euk"/>
</dbReference>
<gene>
    <name evidence="5" type="ORF">Goklo_015374</name>
</gene>
<dbReference type="EMBL" id="JABFAB010000005">
    <property type="protein sequence ID" value="MBA0647502.1"/>
    <property type="molecule type" value="Genomic_DNA"/>
</dbReference>
<name>A0A7J8UAK5_9ROSI</name>
<evidence type="ECO:0000256" key="2">
    <source>
        <dbReference type="ARBA" id="ARBA00022679"/>
    </source>
</evidence>
<feature type="non-terminal residue" evidence="5">
    <location>
        <position position="57"/>
    </location>
</feature>
<dbReference type="AlphaFoldDB" id="A0A7J8UAK5"/>
<reference evidence="5 6" key="1">
    <citation type="journal article" date="2019" name="Genome Biol. Evol.">
        <title>Insights into the evolution of the New World diploid cottons (Gossypium, subgenus Houzingenia) based on genome sequencing.</title>
        <authorList>
            <person name="Grover C.E."/>
            <person name="Arick M.A. 2nd"/>
            <person name="Thrash A."/>
            <person name="Conover J.L."/>
            <person name="Sanders W.S."/>
            <person name="Peterson D.G."/>
            <person name="Frelichowski J.E."/>
            <person name="Scheffler J.A."/>
            <person name="Scheffler B.E."/>
            <person name="Wendel J.F."/>
        </authorList>
    </citation>
    <scope>NUCLEOTIDE SEQUENCE [LARGE SCALE GENOMIC DNA]</scope>
    <source>
        <strain evidence="5">57</strain>
        <tissue evidence="5">Leaf</tissue>
    </source>
</reference>
<keyword evidence="1" id="KW-0240">DNA-directed RNA polymerase</keyword>